<dbReference type="SUPFAM" id="SSF52833">
    <property type="entry name" value="Thioredoxin-like"/>
    <property type="match status" value="1"/>
</dbReference>
<dbReference type="InterPro" id="IPR013766">
    <property type="entry name" value="Thioredoxin_domain"/>
</dbReference>
<evidence type="ECO:0000259" key="1">
    <source>
        <dbReference type="PROSITE" id="PS51352"/>
    </source>
</evidence>
<reference evidence="2" key="1">
    <citation type="journal article" date="2020" name="Nature">
        <title>Giant virus diversity and host interactions through global metagenomics.</title>
        <authorList>
            <person name="Schulz F."/>
            <person name="Roux S."/>
            <person name="Paez-Espino D."/>
            <person name="Jungbluth S."/>
            <person name="Walsh D.A."/>
            <person name="Denef V.J."/>
            <person name="McMahon K.D."/>
            <person name="Konstantinidis K.T."/>
            <person name="Eloe-Fadrosh E.A."/>
            <person name="Kyrpides N.C."/>
            <person name="Woyke T."/>
        </authorList>
    </citation>
    <scope>NUCLEOTIDE SEQUENCE</scope>
    <source>
        <strain evidence="2">GVMAG-M-3300025860-12</strain>
    </source>
</reference>
<dbReference type="AlphaFoldDB" id="A0A6C0J4M4"/>
<organism evidence="2">
    <name type="scientific">viral metagenome</name>
    <dbReference type="NCBI Taxonomy" id="1070528"/>
    <lineage>
        <taxon>unclassified sequences</taxon>
        <taxon>metagenomes</taxon>
        <taxon>organismal metagenomes</taxon>
    </lineage>
</organism>
<dbReference type="Pfam" id="PF00085">
    <property type="entry name" value="Thioredoxin"/>
    <property type="match status" value="1"/>
</dbReference>
<dbReference type="PANTHER" id="PTHR45672">
    <property type="entry name" value="PROTEIN DISULFIDE-ISOMERASE C17H9.14C-RELATED"/>
    <property type="match status" value="1"/>
</dbReference>
<dbReference type="InterPro" id="IPR036249">
    <property type="entry name" value="Thioredoxin-like_sf"/>
</dbReference>
<accession>A0A6C0J4M4</accession>
<proteinExistence type="predicted"/>
<dbReference type="GO" id="GO:0006457">
    <property type="term" value="P:protein folding"/>
    <property type="evidence" value="ECO:0007669"/>
    <property type="project" value="TreeGrafter"/>
</dbReference>
<evidence type="ECO:0000313" key="2">
    <source>
        <dbReference type="EMBL" id="QHU00263.1"/>
    </source>
</evidence>
<sequence>MESNYYNKYLKYKNKYLSLQKNMLNQTGGNIKTDLMLFKAEWCGHCKNFIPVWNTLKNNTSLNKKFNFITYDSEKDSKVVSKLNIRGYPTLLIKKNDTVTEYNGARDFEYLNEYLNKF</sequence>
<dbReference type="EMBL" id="MN740325">
    <property type="protein sequence ID" value="QHU00263.1"/>
    <property type="molecule type" value="Genomic_DNA"/>
</dbReference>
<dbReference type="GO" id="GO:0005783">
    <property type="term" value="C:endoplasmic reticulum"/>
    <property type="evidence" value="ECO:0007669"/>
    <property type="project" value="TreeGrafter"/>
</dbReference>
<dbReference type="InterPro" id="IPR051063">
    <property type="entry name" value="PDI"/>
</dbReference>
<dbReference type="GO" id="GO:0003756">
    <property type="term" value="F:protein disulfide isomerase activity"/>
    <property type="evidence" value="ECO:0007669"/>
    <property type="project" value="TreeGrafter"/>
</dbReference>
<name>A0A6C0J4M4_9ZZZZ</name>
<feature type="domain" description="Thioredoxin" evidence="1">
    <location>
        <begin position="13"/>
        <end position="118"/>
    </location>
</feature>
<protein>
    <recommendedName>
        <fullName evidence="1">Thioredoxin domain-containing protein</fullName>
    </recommendedName>
</protein>
<dbReference type="Gene3D" id="3.40.30.10">
    <property type="entry name" value="Glutaredoxin"/>
    <property type="match status" value="1"/>
</dbReference>
<dbReference type="PROSITE" id="PS51352">
    <property type="entry name" value="THIOREDOXIN_2"/>
    <property type="match status" value="1"/>
</dbReference>
<dbReference type="CDD" id="cd02961">
    <property type="entry name" value="PDI_a_family"/>
    <property type="match status" value="1"/>
</dbReference>